<feature type="region of interest" description="Disordered" evidence="1">
    <location>
        <begin position="68"/>
        <end position="100"/>
    </location>
</feature>
<organism evidence="2 3">
    <name type="scientific">Thermogutta terrifontis</name>
    <dbReference type="NCBI Taxonomy" id="1331910"/>
    <lineage>
        <taxon>Bacteria</taxon>
        <taxon>Pseudomonadati</taxon>
        <taxon>Planctomycetota</taxon>
        <taxon>Planctomycetia</taxon>
        <taxon>Pirellulales</taxon>
        <taxon>Thermoguttaceae</taxon>
        <taxon>Thermogutta</taxon>
    </lineage>
</organism>
<evidence type="ECO:0000313" key="2">
    <source>
        <dbReference type="EMBL" id="ASV73569.1"/>
    </source>
</evidence>
<protein>
    <submittedName>
        <fullName evidence="2">Uncharacterized protein</fullName>
    </submittedName>
</protein>
<dbReference type="KEGG" id="ttf:THTE_0967"/>
<proteinExistence type="predicted"/>
<keyword evidence="3" id="KW-1185">Reference proteome</keyword>
<evidence type="ECO:0000313" key="3">
    <source>
        <dbReference type="Proteomes" id="UP000215086"/>
    </source>
</evidence>
<evidence type="ECO:0000256" key="1">
    <source>
        <dbReference type="SAM" id="MobiDB-lite"/>
    </source>
</evidence>
<dbReference type="AlphaFoldDB" id="A0A286RC79"/>
<gene>
    <name evidence="2" type="ORF">THTE_0967</name>
</gene>
<name>A0A286RC79_9BACT</name>
<feature type="compositionally biased region" description="Low complexity" evidence="1">
    <location>
        <begin position="78"/>
        <end position="87"/>
    </location>
</feature>
<reference evidence="2 3" key="1">
    <citation type="journal article" name="Front. Microbiol.">
        <title>Sugar Metabolism of the First Thermophilic Planctomycete Thermogutta terrifontis: Comparative Genomic and Transcriptomic Approaches.</title>
        <authorList>
            <person name="Elcheninov A.G."/>
            <person name="Menzel P."/>
            <person name="Gudbergsdottir S.R."/>
            <person name="Slesarev A.I."/>
            <person name="Kadnikov V.V."/>
            <person name="Krogh A."/>
            <person name="Bonch-Osmolovskaya E.A."/>
            <person name="Peng X."/>
            <person name="Kublanov I.V."/>
        </authorList>
    </citation>
    <scope>NUCLEOTIDE SEQUENCE [LARGE SCALE GENOMIC DNA]</scope>
    <source>
        <strain evidence="2 3">R1</strain>
    </source>
</reference>
<sequence>MAEEKKPWFLDEEYLRTASDKMKILAKYARSQWEWEHMSEEEKRKKLEKVREIQEKWRKEGMLGPYTLKALEERKKAQSSSSGQSPPSDEDKTANGTIIL</sequence>
<accession>A0A286RC79</accession>
<dbReference type="EMBL" id="CP018477">
    <property type="protein sequence ID" value="ASV73569.1"/>
    <property type="molecule type" value="Genomic_DNA"/>
</dbReference>
<dbReference type="Proteomes" id="UP000215086">
    <property type="component" value="Chromosome"/>
</dbReference>
<dbReference type="RefSeq" id="WP_095414125.1">
    <property type="nucleotide sequence ID" value="NZ_CP018477.1"/>
</dbReference>